<evidence type="ECO:0000313" key="9">
    <source>
        <dbReference type="EMBL" id="MBB6430911.1"/>
    </source>
</evidence>
<comment type="cofactor">
    <cofactor evidence="7">
        <name>Zn(2+)</name>
        <dbReference type="ChEBI" id="CHEBI:29105"/>
    </cofactor>
    <text evidence="7">Binds 1 zinc ion.</text>
</comment>
<evidence type="ECO:0000256" key="2">
    <source>
        <dbReference type="ARBA" id="ARBA00022722"/>
    </source>
</evidence>
<keyword evidence="7" id="KW-0963">Cytoplasm</keyword>
<dbReference type="Gene3D" id="3.40.390.30">
    <property type="entry name" value="Metalloproteases ('zincins'), catalytic domain"/>
    <property type="match status" value="1"/>
</dbReference>
<keyword evidence="5 7" id="KW-0378">Hydrolase</keyword>
<protein>
    <recommendedName>
        <fullName evidence="7">Endoribonuclease YbeY</fullName>
        <ecNumber evidence="7">3.1.-.-</ecNumber>
    </recommendedName>
</protein>
<dbReference type="GO" id="GO:0008270">
    <property type="term" value="F:zinc ion binding"/>
    <property type="evidence" value="ECO:0007669"/>
    <property type="project" value="UniProtKB-UniRule"/>
</dbReference>
<dbReference type="InterPro" id="IPR002036">
    <property type="entry name" value="YbeY"/>
</dbReference>
<keyword evidence="10" id="KW-1185">Reference proteome</keyword>
<evidence type="ECO:0000256" key="7">
    <source>
        <dbReference type="HAMAP-Rule" id="MF_00009"/>
    </source>
</evidence>
<evidence type="ECO:0000256" key="3">
    <source>
        <dbReference type="ARBA" id="ARBA00022723"/>
    </source>
</evidence>
<keyword evidence="2 7" id="KW-0540">Nuclease</keyword>
<gene>
    <name evidence="7" type="primary">ybeY</name>
    <name evidence="9" type="ORF">HNQ40_002717</name>
</gene>
<dbReference type="EMBL" id="JACHGY010000001">
    <property type="protein sequence ID" value="MBB6430911.1"/>
    <property type="molecule type" value="Genomic_DNA"/>
</dbReference>
<proteinExistence type="inferred from homology"/>
<keyword evidence="3 7" id="KW-0479">Metal-binding</keyword>
<keyword evidence="4 7" id="KW-0255">Endonuclease</keyword>
<dbReference type="InterPro" id="IPR023091">
    <property type="entry name" value="MetalPrtase_cat_dom_sf_prd"/>
</dbReference>
<keyword evidence="7" id="KW-0698">rRNA processing</keyword>
<dbReference type="Pfam" id="PF02130">
    <property type="entry name" value="YbeY"/>
    <property type="match status" value="1"/>
</dbReference>
<dbReference type="GO" id="GO:0004521">
    <property type="term" value="F:RNA endonuclease activity"/>
    <property type="evidence" value="ECO:0007669"/>
    <property type="project" value="UniProtKB-UniRule"/>
</dbReference>
<reference evidence="9 10" key="1">
    <citation type="submission" date="2020-08" db="EMBL/GenBank/DDBJ databases">
        <title>Genomic Encyclopedia of Type Strains, Phase IV (KMG-IV): sequencing the most valuable type-strain genomes for metagenomic binning, comparative biology and taxonomic classification.</title>
        <authorList>
            <person name="Goeker M."/>
        </authorList>
    </citation>
    <scope>NUCLEOTIDE SEQUENCE [LARGE SCALE GENOMIC DNA]</scope>
    <source>
        <strain evidence="9 10">DSM 103725</strain>
    </source>
</reference>
<dbReference type="SUPFAM" id="SSF55486">
    <property type="entry name" value="Metalloproteases ('zincins'), catalytic domain"/>
    <property type="match status" value="1"/>
</dbReference>
<dbReference type="GO" id="GO:0006364">
    <property type="term" value="P:rRNA processing"/>
    <property type="evidence" value="ECO:0007669"/>
    <property type="project" value="UniProtKB-UniRule"/>
</dbReference>
<accession>A0A7X0HA00</accession>
<feature type="region of interest" description="Disordered" evidence="8">
    <location>
        <begin position="1"/>
        <end position="34"/>
    </location>
</feature>
<feature type="binding site" evidence="7">
    <location>
        <position position="166"/>
    </location>
    <ligand>
        <name>Zn(2+)</name>
        <dbReference type="ChEBI" id="CHEBI:29105"/>
        <note>catalytic</note>
    </ligand>
</feature>
<dbReference type="EC" id="3.1.-.-" evidence="7"/>
<dbReference type="GO" id="GO:0004222">
    <property type="term" value="F:metalloendopeptidase activity"/>
    <property type="evidence" value="ECO:0007669"/>
    <property type="project" value="InterPro"/>
</dbReference>
<dbReference type="RefSeq" id="WP_184678404.1">
    <property type="nucleotide sequence ID" value="NZ_JACHGY010000001.1"/>
</dbReference>
<comment type="subcellular location">
    <subcellularLocation>
        <location evidence="7">Cytoplasm</location>
    </subcellularLocation>
</comment>
<evidence type="ECO:0000256" key="6">
    <source>
        <dbReference type="ARBA" id="ARBA00022833"/>
    </source>
</evidence>
<dbReference type="AlphaFoldDB" id="A0A7X0HA00"/>
<feature type="compositionally biased region" description="Low complexity" evidence="8">
    <location>
        <begin position="7"/>
        <end position="25"/>
    </location>
</feature>
<evidence type="ECO:0000256" key="5">
    <source>
        <dbReference type="ARBA" id="ARBA00022801"/>
    </source>
</evidence>
<evidence type="ECO:0000256" key="4">
    <source>
        <dbReference type="ARBA" id="ARBA00022759"/>
    </source>
</evidence>
<evidence type="ECO:0000256" key="1">
    <source>
        <dbReference type="ARBA" id="ARBA00010875"/>
    </source>
</evidence>
<feature type="binding site" evidence="7">
    <location>
        <position position="160"/>
    </location>
    <ligand>
        <name>Zn(2+)</name>
        <dbReference type="ChEBI" id="CHEBI:29105"/>
        <note>catalytic</note>
    </ligand>
</feature>
<comment type="caution">
    <text evidence="9">The sequence shown here is derived from an EMBL/GenBank/DDBJ whole genome shotgun (WGS) entry which is preliminary data.</text>
</comment>
<name>A0A7X0HA00_9BACT</name>
<organism evidence="9 10">
    <name type="scientific">Algisphaera agarilytica</name>
    <dbReference type="NCBI Taxonomy" id="1385975"/>
    <lineage>
        <taxon>Bacteria</taxon>
        <taxon>Pseudomonadati</taxon>
        <taxon>Planctomycetota</taxon>
        <taxon>Phycisphaerae</taxon>
        <taxon>Phycisphaerales</taxon>
        <taxon>Phycisphaeraceae</taxon>
        <taxon>Algisphaera</taxon>
    </lineage>
</organism>
<keyword evidence="7" id="KW-0690">Ribosome biogenesis</keyword>
<dbReference type="NCBIfam" id="TIGR00043">
    <property type="entry name" value="rRNA maturation RNase YbeY"/>
    <property type="match status" value="1"/>
</dbReference>
<dbReference type="PANTHER" id="PTHR46986:SF1">
    <property type="entry name" value="ENDORIBONUCLEASE YBEY, CHLOROPLASTIC"/>
    <property type="match status" value="1"/>
</dbReference>
<sequence>MTSDAAEPPSTSGSSSEEPEPSTGPDSLSAPHLPADADLGLQVTYTLDTSDTEPPSAGWLDEQLAQAVRLAGVTSGNLAVTLIDDPTMIQLHADHCDDPTPTDVLTFDLADREPPRPGDVVTHIDGDLVICREEAERQSSTRGHDARTELLLYAVHGLMHLLGEDDHDEHDYQRMHQREDQLLTDMGFGPVFHGQTETPGDHT</sequence>
<feature type="binding site" evidence="7">
    <location>
        <position position="156"/>
    </location>
    <ligand>
        <name>Zn(2+)</name>
        <dbReference type="ChEBI" id="CHEBI:29105"/>
        <note>catalytic</note>
    </ligand>
</feature>
<comment type="similarity">
    <text evidence="1 7">Belongs to the endoribonuclease YbeY family.</text>
</comment>
<comment type="function">
    <text evidence="7">Single strand-specific metallo-endoribonuclease involved in late-stage 70S ribosome quality control and in maturation of the 3' terminus of the 16S rRNA.</text>
</comment>
<dbReference type="HAMAP" id="MF_00009">
    <property type="entry name" value="Endoribonucl_YbeY"/>
    <property type="match status" value="1"/>
</dbReference>
<dbReference type="GO" id="GO:0005737">
    <property type="term" value="C:cytoplasm"/>
    <property type="evidence" value="ECO:0007669"/>
    <property type="project" value="UniProtKB-SubCell"/>
</dbReference>
<dbReference type="PANTHER" id="PTHR46986">
    <property type="entry name" value="ENDORIBONUCLEASE YBEY, CHLOROPLASTIC"/>
    <property type="match status" value="1"/>
</dbReference>
<keyword evidence="6 7" id="KW-0862">Zinc</keyword>
<evidence type="ECO:0000313" key="10">
    <source>
        <dbReference type="Proteomes" id="UP000541810"/>
    </source>
</evidence>
<evidence type="ECO:0000256" key="8">
    <source>
        <dbReference type="SAM" id="MobiDB-lite"/>
    </source>
</evidence>
<dbReference type="Proteomes" id="UP000541810">
    <property type="component" value="Unassembled WGS sequence"/>
</dbReference>